<dbReference type="InterPro" id="IPR045584">
    <property type="entry name" value="Pilin-like"/>
</dbReference>
<accession>A0A8J7C2Z1</accession>
<comment type="caution">
    <text evidence="1">The sequence shown here is derived from an EMBL/GenBank/DDBJ whole genome shotgun (WGS) entry which is preliminary data.</text>
</comment>
<reference evidence="1 2" key="1">
    <citation type="submission" date="2020-08" db="EMBL/GenBank/DDBJ databases">
        <title>Acidobacteriota in marine sediments use diverse sulfur dissimilation pathways.</title>
        <authorList>
            <person name="Wasmund K."/>
        </authorList>
    </citation>
    <scope>NUCLEOTIDE SEQUENCE [LARGE SCALE GENOMIC DNA]</scope>
    <source>
        <strain evidence="1">MAG AM3-A</strain>
    </source>
</reference>
<dbReference type="Gene3D" id="3.30.700.10">
    <property type="entry name" value="Glycoprotein, Type 4 Pilin"/>
    <property type="match status" value="1"/>
</dbReference>
<name>A0A8J7C2Z1_9BACT</name>
<dbReference type="SUPFAM" id="SSF54523">
    <property type="entry name" value="Pili subunits"/>
    <property type="match status" value="1"/>
</dbReference>
<dbReference type="EMBL" id="JACXWA010000004">
    <property type="protein sequence ID" value="MBD3869765.1"/>
    <property type="molecule type" value="Genomic_DNA"/>
</dbReference>
<sequence>MVVALIAVLSAMALPVAKFTVKRQKEAELRLALRQMRTAIDEYKRMSDQGLIPITLGGEGYPEELEDLVEGIEVVGQETKMRFLRRIPVDPMTHDDWELRSYQDDVDATSWGGENVYDVRTSSEGTALDGTIYADW</sequence>
<proteinExistence type="predicted"/>
<dbReference type="AlphaFoldDB" id="A0A8J7C2Z1"/>
<evidence type="ECO:0000313" key="2">
    <source>
        <dbReference type="Proteomes" id="UP000598633"/>
    </source>
</evidence>
<dbReference type="Proteomes" id="UP000598633">
    <property type="component" value="Unassembled WGS sequence"/>
</dbReference>
<organism evidence="1 2">
    <name type="scientific">Candidatus Sulfomarinibacter kjeldsenii</name>
    <dbReference type="NCBI Taxonomy" id="2885994"/>
    <lineage>
        <taxon>Bacteria</taxon>
        <taxon>Pseudomonadati</taxon>
        <taxon>Acidobacteriota</taxon>
        <taxon>Thermoanaerobaculia</taxon>
        <taxon>Thermoanaerobaculales</taxon>
        <taxon>Candidatus Sulfomarinibacteraceae</taxon>
        <taxon>Candidatus Sulfomarinibacter</taxon>
    </lineage>
</organism>
<evidence type="ECO:0000313" key="1">
    <source>
        <dbReference type="EMBL" id="MBD3869765.1"/>
    </source>
</evidence>
<protein>
    <submittedName>
        <fullName evidence="1">Type II secretion system protein</fullName>
    </submittedName>
</protein>
<gene>
    <name evidence="1" type="ORF">IFJ97_00200</name>
</gene>